<organism evidence="1 2">
    <name type="scientific">Pluteus cervinus</name>
    <dbReference type="NCBI Taxonomy" id="181527"/>
    <lineage>
        <taxon>Eukaryota</taxon>
        <taxon>Fungi</taxon>
        <taxon>Dikarya</taxon>
        <taxon>Basidiomycota</taxon>
        <taxon>Agaricomycotina</taxon>
        <taxon>Agaricomycetes</taxon>
        <taxon>Agaricomycetidae</taxon>
        <taxon>Agaricales</taxon>
        <taxon>Pluteineae</taxon>
        <taxon>Pluteaceae</taxon>
        <taxon>Pluteus</taxon>
    </lineage>
</organism>
<gene>
    <name evidence="1" type="ORF">BDN72DRAFT_734672</name>
</gene>
<evidence type="ECO:0000313" key="1">
    <source>
        <dbReference type="EMBL" id="TFK61817.1"/>
    </source>
</evidence>
<proteinExistence type="predicted"/>
<protein>
    <submittedName>
        <fullName evidence="1">Uncharacterized protein</fullName>
    </submittedName>
</protein>
<evidence type="ECO:0000313" key="2">
    <source>
        <dbReference type="Proteomes" id="UP000308600"/>
    </source>
</evidence>
<sequence length="255" mass="29835">TLDIIFDGLGNRDLIRMFFVNHQFRAVAAEYMKRHFKVDRILKPFFFDDEVLPFRRLQEDLGVVISGSAALQFFDRVTFTGSDLDLYVHHARAPRLEKWLGEMGFCKKPVVAWTDNEIEDVSNNPFMMYLDKSITSITNFKRLGVVVQVITVHATVIETILNFGLTCVMNVITHREAISFYPDATFERCEALISHNEIAPRSRNLFEKYQKRGWTILDYLTTAQRWDRKSDFYCPSKSTRTRCVGDKWCWIVRLP</sequence>
<feature type="non-terminal residue" evidence="1">
    <location>
        <position position="255"/>
    </location>
</feature>
<dbReference type="EMBL" id="ML208626">
    <property type="protein sequence ID" value="TFK61817.1"/>
    <property type="molecule type" value="Genomic_DNA"/>
</dbReference>
<keyword evidence="2" id="KW-1185">Reference proteome</keyword>
<dbReference type="Proteomes" id="UP000308600">
    <property type="component" value="Unassembled WGS sequence"/>
</dbReference>
<accession>A0ACD3A7Y5</accession>
<feature type="non-terminal residue" evidence="1">
    <location>
        <position position="1"/>
    </location>
</feature>
<name>A0ACD3A7Y5_9AGAR</name>
<reference evidence="1 2" key="1">
    <citation type="journal article" date="2019" name="Nat. Ecol. Evol.">
        <title>Megaphylogeny resolves global patterns of mushroom evolution.</title>
        <authorList>
            <person name="Varga T."/>
            <person name="Krizsan K."/>
            <person name="Foldi C."/>
            <person name="Dima B."/>
            <person name="Sanchez-Garcia M."/>
            <person name="Sanchez-Ramirez S."/>
            <person name="Szollosi G.J."/>
            <person name="Szarkandi J.G."/>
            <person name="Papp V."/>
            <person name="Albert L."/>
            <person name="Andreopoulos W."/>
            <person name="Angelini C."/>
            <person name="Antonin V."/>
            <person name="Barry K.W."/>
            <person name="Bougher N.L."/>
            <person name="Buchanan P."/>
            <person name="Buyck B."/>
            <person name="Bense V."/>
            <person name="Catcheside P."/>
            <person name="Chovatia M."/>
            <person name="Cooper J."/>
            <person name="Damon W."/>
            <person name="Desjardin D."/>
            <person name="Finy P."/>
            <person name="Geml J."/>
            <person name="Haridas S."/>
            <person name="Hughes K."/>
            <person name="Justo A."/>
            <person name="Karasinski D."/>
            <person name="Kautmanova I."/>
            <person name="Kiss B."/>
            <person name="Kocsube S."/>
            <person name="Kotiranta H."/>
            <person name="LaButti K.M."/>
            <person name="Lechner B.E."/>
            <person name="Liimatainen K."/>
            <person name="Lipzen A."/>
            <person name="Lukacs Z."/>
            <person name="Mihaltcheva S."/>
            <person name="Morgado L.N."/>
            <person name="Niskanen T."/>
            <person name="Noordeloos M.E."/>
            <person name="Ohm R.A."/>
            <person name="Ortiz-Santana B."/>
            <person name="Ovrebo C."/>
            <person name="Racz N."/>
            <person name="Riley R."/>
            <person name="Savchenko A."/>
            <person name="Shiryaev A."/>
            <person name="Soop K."/>
            <person name="Spirin V."/>
            <person name="Szebenyi C."/>
            <person name="Tomsovsky M."/>
            <person name="Tulloss R.E."/>
            <person name="Uehling J."/>
            <person name="Grigoriev I.V."/>
            <person name="Vagvolgyi C."/>
            <person name="Papp T."/>
            <person name="Martin F.M."/>
            <person name="Miettinen O."/>
            <person name="Hibbett D.S."/>
            <person name="Nagy L.G."/>
        </authorList>
    </citation>
    <scope>NUCLEOTIDE SEQUENCE [LARGE SCALE GENOMIC DNA]</scope>
    <source>
        <strain evidence="1 2">NL-1719</strain>
    </source>
</reference>